<evidence type="ECO:0000259" key="8">
    <source>
        <dbReference type="Pfam" id="PF01432"/>
    </source>
</evidence>
<dbReference type="InterPro" id="IPR045090">
    <property type="entry name" value="Pept_M3A_M3B"/>
</dbReference>
<keyword evidence="2 7" id="KW-0645">Protease</keyword>
<dbReference type="GO" id="GO:0004180">
    <property type="term" value="F:carboxypeptidase activity"/>
    <property type="evidence" value="ECO:0007669"/>
    <property type="project" value="TreeGrafter"/>
</dbReference>
<evidence type="ECO:0000256" key="7">
    <source>
        <dbReference type="RuleBase" id="RU003435"/>
    </source>
</evidence>
<dbReference type="GO" id="GO:0004222">
    <property type="term" value="F:metalloendopeptidase activity"/>
    <property type="evidence" value="ECO:0007669"/>
    <property type="project" value="InterPro"/>
</dbReference>
<keyword evidence="3 7" id="KW-0479">Metal-binding</keyword>
<evidence type="ECO:0000256" key="4">
    <source>
        <dbReference type="ARBA" id="ARBA00022801"/>
    </source>
</evidence>
<evidence type="ECO:0000313" key="9">
    <source>
        <dbReference type="EMBL" id="MXN64269.1"/>
    </source>
</evidence>
<organism evidence="9 10">
    <name type="scientific">Stappia sediminis</name>
    <dbReference type="NCBI Taxonomy" id="2692190"/>
    <lineage>
        <taxon>Bacteria</taxon>
        <taxon>Pseudomonadati</taxon>
        <taxon>Pseudomonadota</taxon>
        <taxon>Alphaproteobacteria</taxon>
        <taxon>Hyphomicrobiales</taxon>
        <taxon>Stappiaceae</taxon>
        <taxon>Stappia</taxon>
    </lineage>
</organism>
<dbReference type="InterPro" id="IPR034005">
    <property type="entry name" value="M3A_DCP"/>
</dbReference>
<evidence type="ECO:0000313" key="10">
    <source>
        <dbReference type="Proteomes" id="UP000433101"/>
    </source>
</evidence>
<dbReference type="Proteomes" id="UP000433101">
    <property type="component" value="Unassembled WGS sequence"/>
</dbReference>
<dbReference type="Gene3D" id="1.20.1050.40">
    <property type="entry name" value="Endopeptidase. Chain P, domain 1"/>
    <property type="match status" value="1"/>
</dbReference>
<dbReference type="SUPFAM" id="SSF55486">
    <property type="entry name" value="Metalloproteases ('zincins'), catalytic domain"/>
    <property type="match status" value="1"/>
</dbReference>
<proteinExistence type="inferred from homology"/>
<dbReference type="Pfam" id="PF01432">
    <property type="entry name" value="Peptidase_M3"/>
    <property type="match status" value="1"/>
</dbReference>
<name>A0A7X3LSG3_9HYPH</name>
<evidence type="ECO:0000256" key="3">
    <source>
        <dbReference type="ARBA" id="ARBA00022723"/>
    </source>
</evidence>
<keyword evidence="5 7" id="KW-0862">Zinc</keyword>
<dbReference type="Gene3D" id="3.40.390.10">
    <property type="entry name" value="Collagenase (Catalytic Domain)"/>
    <property type="match status" value="1"/>
</dbReference>
<dbReference type="GO" id="GO:0005829">
    <property type="term" value="C:cytosol"/>
    <property type="evidence" value="ECO:0007669"/>
    <property type="project" value="TreeGrafter"/>
</dbReference>
<dbReference type="InterPro" id="IPR001567">
    <property type="entry name" value="Pept_M3A_M3B_dom"/>
</dbReference>
<dbReference type="PANTHER" id="PTHR43660:SF1">
    <property type="entry name" value="DIPEPTIDYL CARBOXYPEPTIDASE"/>
    <property type="match status" value="1"/>
</dbReference>
<dbReference type="Gene3D" id="1.10.1370.10">
    <property type="entry name" value="Neurolysin, domain 3"/>
    <property type="match status" value="1"/>
</dbReference>
<protein>
    <submittedName>
        <fullName evidence="9">Peptidase M3</fullName>
    </submittedName>
</protein>
<keyword evidence="4 7" id="KW-0378">Hydrolase</keyword>
<reference evidence="9 10" key="1">
    <citation type="submission" date="2019-12" db="EMBL/GenBank/DDBJ databases">
        <authorList>
            <person name="Li M."/>
        </authorList>
    </citation>
    <scope>NUCLEOTIDE SEQUENCE [LARGE SCALE GENOMIC DNA]</scope>
    <source>
        <strain evidence="9 10">GBMRC 2046</strain>
    </source>
</reference>
<dbReference type="InterPro" id="IPR024080">
    <property type="entry name" value="Neurolysin/TOP_N"/>
</dbReference>
<dbReference type="PANTHER" id="PTHR43660">
    <property type="entry name" value="DIPEPTIDYL CARBOXYPEPTIDASE"/>
    <property type="match status" value="1"/>
</dbReference>
<dbReference type="GO" id="GO:0006508">
    <property type="term" value="P:proteolysis"/>
    <property type="evidence" value="ECO:0007669"/>
    <property type="project" value="UniProtKB-KW"/>
</dbReference>
<keyword evidence="10" id="KW-1185">Reference proteome</keyword>
<sequence>MTDTQNPLLAEWSTPFELPPFGNIDASHFREAFDIALKEARVEIDAIAGQADAPTFDNTIVALEKSGKALTKVATVFFNLSGANTSPALQEIEREMAPKLSRHHSETMLNSALYARVASLWENRDDIDLSPEDARVLERYHTAFVRAGAALNDDAKARMAEISQSLAELGTAFSQNVLADEANYALFLEGEDELAGLPDFLRASAGAAAAERGAQGKHAITLSRSLIEPFLQFSSRRDLREQAFRAWASRGENGDTSDNREIIAKTLKLRKERANLLGFGTFAEFKLDDTMAKTPAAVRELLEGVWSPAAEAARSEAEALASIARSEGDNAGIAPWDWRYYAEKRRKAEHDLDETELKPYLQLENIIQAAFDTAGRLFGLKFEEKKGLPVYHPDVRAFEVTDGDGNHVGLFLGDYFNRASKRSGAWMSVYRRQHKLDGEIRPIVVNVMNFAKGGAGEPALLTFDDARTLFHEFGHALHGLLSDVTYPIISGTSVARDFVELPSQLYEHWLSEPEVLSKYAVHYRTGKPMPKELLDRLLAARNFNQGFATVEYLASAIYDLDVHARENFDDVEIGDLEKETLGRIGMPDEIIMRHRPTHFAHVFSGDGYSSGYYSYMWSEVMDADAFTAFEEKGDIFDAETAGKLKDFIYSAGGRQDPADAYVNFRGRLPDVGPLLEKRGLKVA</sequence>
<comment type="cofactor">
    <cofactor evidence="7">
        <name>Zn(2+)</name>
        <dbReference type="ChEBI" id="CHEBI:29105"/>
    </cofactor>
    <text evidence="7">Binds 1 zinc ion.</text>
</comment>
<feature type="domain" description="Peptidase M3A/M3B catalytic" evidence="8">
    <location>
        <begin position="232"/>
        <end position="679"/>
    </location>
</feature>
<comment type="caution">
    <text evidence="9">The sequence shown here is derived from an EMBL/GenBank/DDBJ whole genome shotgun (WGS) entry which is preliminary data.</text>
</comment>
<dbReference type="InterPro" id="IPR024077">
    <property type="entry name" value="Neurolysin/TOP_dom2"/>
</dbReference>
<evidence type="ECO:0000256" key="5">
    <source>
        <dbReference type="ARBA" id="ARBA00022833"/>
    </source>
</evidence>
<dbReference type="RefSeq" id="WP_160774513.1">
    <property type="nucleotide sequence ID" value="NZ_WUMV01000002.1"/>
</dbReference>
<dbReference type="EMBL" id="WUMV01000002">
    <property type="protein sequence ID" value="MXN64269.1"/>
    <property type="molecule type" value="Genomic_DNA"/>
</dbReference>
<dbReference type="GO" id="GO:0046872">
    <property type="term" value="F:metal ion binding"/>
    <property type="evidence" value="ECO:0007669"/>
    <property type="project" value="UniProtKB-UniRule"/>
</dbReference>
<evidence type="ECO:0000256" key="1">
    <source>
        <dbReference type="ARBA" id="ARBA00006040"/>
    </source>
</evidence>
<comment type="similarity">
    <text evidence="1 7">Belongs to the peptidase M3 family.</text>
</comment>
<evidence type="ECO:0000256" key="2">
    <source>
        <dbReference type="ARBA" id="ARBA00022670"/>
    </source>
</evidence>
<gene>
    <name evidence="9" type="ORF">GR183_05085</name>
</gene>
<dbReference type="AlphaFoldDB" id="A0A7X3LSG3"/>
<dbReference type="CDD" id="cd06456">
    <property type="entry name" value="M3A_DCP"/>
    <property type="match status" value="1"/>
</dbReference>
<dbReference type="FunFam" id="3.40.390.10:FF:000009">
    <property type="entry name" value="Oligopeptidase A"/>
    <property type="match status" value="1"/>
</dbReference>
<evidence type="ECO:0000256" key="6">
    <source>
        <dbReference type="ARBA" id="ARBA00023049"/>
    </source>
</evidence>
<keyword evidence="6 7" id="KW-0482">Metalloprotease</keyword>
<dbReference type="InterPro" id="IPR024079">
    <property type="entry name" value="MetalloPept_cat_dom_sf"/>
</dbReference>
<accession>A0A7X3LSG3</accession>